<keyword evidence="2" id="KW-1185">Reference proteome</keyword>
<evidence type="ECO:0000313" key="1">
    <source>
        <dbReference type="EMBL" id="WBM80638.1"/>
    </source>
</evidence>
<reference evidence="1 2" key="1">
    <citation type="submission" date="2021-05" db="EMBL/GenBank/DDBJ databases">
        <authorList>
            <person name="Kumar R."/>
            <person name="Kumar A."/>
            <person name="Mukhia S."/>
        </authorList>
    </citation>
    <scope>NUCLEOTIDE SEQUENCE [LARGE SCALE GENOMIC DNA]</scope>
    <source>
        <strain evidence="1 2">ERMR7:08</strain>
    </source>
</reference>
<dbReference type="Proteomes" id="UP001212421">
    <property type="component" value="Chromosome"/>
</dbReference>
<proteinExistence type="predicted"/>
<gene>
    <name evidence="1" type="ORF">KIV56_04305</name>
</gene>
<organism evidence="1 2">
    <name type="scientific">Cryobacterium breve</name>
    <dbReference type="NCBI Taxonomy" id="1259258"/>
    <lineage>
        <taxon>Bacteria</taxon>
        <taxon>Bacillati</taxon>
        <taxon>Actinomycetota</taxon>
        <taxon>Actinomycetes</taxon>
        <taxon>Micrococcales</taxon>
        <taxon>Microbacteriaceae</taxon>
        <taxon>Cryobacterium</taxon>
    </lineage>
</organism>
<sequence>MSERLVVFIDDAPGCRPDRPEFVVGKNKNLVLVQHLHKSIIRGGGRSGISGVVAERDARAPRASQVVTPRNWIMMRMRTVV</sequence>
<accession>A0ABY7NJD7</accession>
<dbReference type="RefSeq" id="WP_281535304.1">
    <property type="nucleotide sequence ID" value="NZ_CP075584.1"/>
</dbReference>
<name>A0ABY7NJD7_9MICO</name>
<dbReference type="EMBL" id="CP075584">
    <property type="protein sequence ID" value="WBM80638.1"/>
    <property type="molecule type" value="Genomic_DNA"/>
</dbReference>
<protein>
    <submittedName>
        <fullName evidence="1">Uncharacterized protein</fullName>
    </submittedName>
</protein>
<evidence type="ECO:0000313" key="2">
    <source>
        <dbReference type="Proteomes" id="UP001212421"/>
    </source>
</evidence>